<protein>
    <recommendedName>
        <fullName evidence="1">RNase III domain-containing protein</fullName>
    </recommendedName>
</protein>
<dbReference type="Gene3D" id="1.10.1520.10">
    <property type="entry name" value="Ribonuclease III domain"/>
    <property type="match status" value="1"/>
</dbReference>
<dbReference type="STRING" id="1447883.A0A2B7WGL4"/>
<keyword evidence="3" id="KW-1185">Reference proteome</keyword>
<gene>
    <name evidence="2" type="ORF">AJ80_09534</name>
</gene>
<sequence length="153" mass="16516">MASLFMNQEDRTRAVEQLFGYTFEDPSLLHKALHLAGSGGSLDGNKSLAQVGDAVLRLALVSEGYEKGMAREHTSRIVDRVGGNDMLTSVGFLHKLDKLVYKNPSQLGGVPPKPMACTVEALLGAVYLDSSKSIDTVRQVMSVLGLVWPELAN</sequence>
<feature type="domain" description="RNase III" evidence="1">
    <location>
        <begin position="12"/>
        <end position="131"/>
    </location>
</feature>
<dbReference type="SUPFAM" id="SSF69065">
    <property type="entry name" value="RNase III domain-like"/>
    <property type="match status" value="1"/>
</dbReference>
<reference evidence="2 3" key="1">
    <citation type="submission" date="2017-10" db="EMBL/GenBank/DDBJ databases">
        <title>Comparative genomics in systemic dimorphic fungi from Ajellomycetaceae.</title>
        <authorList>
            <person name="Munoz J.F."/>
            <person name="Mcewen J.G."/>
            <person name="Clay O.K."/>
            <person name="Cuomo C.A."/>
        </authorList>
    </citation>
    <scope>NUCLEOTIDE SEQUENCE [LARGE SCALE GENOMIC DNA]</scope>
    <source>
        <strain evidence="2 3">UAMH7299</strain>
    </source>
</reference>
<dbReference type="GO" id="GO:0006396">
    <property type="term" value="P:RNA processing"/>
    <property type="evidence" value="ECO:0007669"/>
    <property type="project" value="InterPro"/>
</dbReference>
<dbReference type="AlphaFoldDB" id="A0A2B7WGL4"/>
<dbReference type="InterPro" id="IPR036389">
    <property type="entry name" value="RNase_III_sf"/>
</dbReference>
<evidence type="ECO:0000259" key="1">
    <source>
        <dbReference type="PROSITE" id="PS50142"/>
    </source>
</evidence>
<dbReference type="InterPro" id="IPR000999">
    <property type="entry name" value="RNase_III_dom"/>
</dbReference>
<dbReference type="EMBL" id="PDNA01000294">
    <property type="protein sequence ID" value="PGG98473.1"/>
    <property type="molecule type" value="Genomic_DNA"/>
</dbReference>
<dbReference type="SMART" id="SM00535">
    <property type="entry name" value="RIBOc"/>
    <property type="match status" value="1"/>
</dbReference>
<dbReference type="PROSITE" id="PS50142">
    <property type="entry name" value="RNASE_3_2"/>
    <property type="match status" value="1"/>
</dbReference>
<dbReference type="Proteomes" id="UP000224634">
    <property type="component" value="Unassembled WGS sequence"/>
</dbReference>
<name>A0A2B7WGL4_POLH7</name>
<dbReference type="CDD" id="cd00593">
    <property type="entry name" value="RIBOc"/>
    <property type="match status" value="1"/>
</dbReference>
<evidence type="ECO:0000313" key="2">
    <source>
        <dbReference type="EMBL" id="PGG98473.1"/>
    </source>
</evidence>
<dbReference type="GO" id="GO:0004525">
    <property type="term" value="F:ribonuclease III activity"/>
    <property type="evidence" value="ECO:0007669"/>
    <property type="project" value="InterPro"/>
</dbReference>
<organism evidence="2 3">
    <name type="scientific">Polytolypa hystricis (strain UAMH7299)</name>
    <dbReference type="NCBI Taxonomy" id="1447883"/>
    <lineage>
        <taxon>Eukaryota</taxon>
        <taxon>Fungi</taxon>
        <taxon>Dikarya</taxon>
        <taxon>Ascomycota</taxon>
        <taxon>Pezizomycotina</taxon>
        <taxon>Eurotiomycetes</taxon>
        <taxon>Eurotiomycetidae</taxon>
        <taxon>Onygenales</taxon>
        <taxon>Onygenales incertae sedis</taxon>
        <taxon>Polytolypa</taxon>
    </lineage>
</organism>
<proteinExistence type="predicted"/>
<comment type="caution">
    <text evidence="2">The sequence shown here is derived from an EMBL/GenBank/DDBJ whole genome shotgun (WGS) entry which is preliminary data.</text>
</comment>
<accession>A0A2B7WGL4</accession>
<dbReference type="Pfam" id="PF00636">
    <property type="entry name" value="Ribonuclease_3"/>
    <property type="match status" value="1"/>
</dbReference>
<evidence type="ECO:0000313" key="3">
    <source>
        <dbReference type="Proteomes" id="UP000224634"/>
    </source>
</evidence>
<dbReference type="OrthoDB" id="67027at2759"/>